<feature type="chain" id="PRO_5042054047" evidence="13">
    <location>
        <begin position="24"/>
        <end position="819"/>
    </location>
</feature>
<dbReference type="SUPFAM" id="SSF49854">
    <property type="entry name" value="Spermadhesin, CUB domain"/>
    <property type="match status" value="2"/>
</dbReference>
<dbReference type="InterPro" id="IPR000884">
    <property type="entry name" value="TSP1_rpt"/>
</dbReference>
<dbReference type="CDD" id="cd00041">
    <property type="entry name" value="CUB"/>
    <property type="match status" value="2"/>
</dbReference>
<reference evidence="16" key="2">
    <citation type="journal article" date="2023" name="Science">
        <title>Genomic signatures of disease resistance in endangered staghorn corals.</title>
        <authorList>
            <person name="Vollmer S.V."/>
            <person name="Selwyn J.D."/>
            <person name="Despard B.A."/>
            <person name="Roesel C.L."/>
        </authorList>
    </citation>
    <scope>NUCLEOTIDE SEQUENCE</scope>
    <source>
        <strain evidence="16">K2</strain>
    </source>
</reference>
<dbReference type="CDD" id="cd00057">
    <property type="entry name" value="FA58C"/>
    <property type="match status" value="1"/>
</dbReference>
<feature type="compositionally biased region" description="Polar residues" evidence="11">
    <location>
        <begin position="656"/>
        <end position="667"/>
    </location>
</feature>
<dbReference type="GO" id="GO:0007155">
    <property type="term" value="P:cell adhesion"/>
    <property type="evidence" value="ECO:0007669"/>
    <property type="project" value="UniProtKB-KW"/>
</dbReference>
<keyword evidence="13" id="KW-0732">Signal</keyword>
<proteinExistence type="predicted"/>
<sequence length="819" mass="90091">MKSPPVSAMFTAALLTFLPTVSCIFWNWQNPVDGQWNSWTAWSSCQNISYRESLPFRFKQRNCSNPTPKYGGAYCKGESRRLSPCVDCNLPLGLENGRVSNSSITASHSHKDFPASSARLNGKSAWCSMNPKGTLYLQIDLGKMTSVTAIASQGYYPPEEEMSLRLGRVTKYELMYSISGRSWHLYNDSENKTVLRGNAKRNGTVLNILSPEITARFIRVYPISYFTFICMRLELYGCAFACGTALGAEPGSIMTKSSPLMDQDCLWHVHVPNITSLNMDFINFNLPCSNGFAEFRDGGIPYSSAKVLAHYCGVDSLPPLISATSGQLWVRFKSNASSPQVGFYSIYFPGCGGNVDGSSGEIKSPNFPNEYFHNSKCTWTITVPERKSVHLKFIKFEIEGDINRQRCPHDALSVWNSSDSDGALIGKYCNSNPPPSEICNAGNTMRIKFHSDDALAYGGFFIMFRAVDPLSPCNELSSIITSTPSRISTMVQMSPTPSISSQTVFAQEPILRMSDRLLGLATKTSAIGPPTKTSAMKQILMPFSTSVVINKTFSFPGGSLNDDLRAVAQKAQKDDGEGNGLWSVVILSILSFVVLCMIVASIIPSVKKHYETQKLEKEMNSLVTTPMLALCTNSREGIQGGQRCVRESSACEDEASMQSVDAAQNESIPEKPEADQMLAASAKCSCSVEEVDDLEEGHAEKDVYILNDDDDDDDSDGDSGSNTPEISSLKMSNDDLASSFAQEVQQMLGQFLKDDTQQGWDLDVLSTPRQSLESQPIANKNIPQDDLPVEEKRNMSPNDLRSKTDEPHCTHPNSDETSI</sequence>
<accession>A0AAD9Q814</accession>
<evidence type="ECO:0000256" key="11">
    <source>
        <dbReference type="SAM" id="MobiDB-lite"/>
    </source>
</evidence>
<dbReference type="Pfam" id="PF00754">
    <property type="entry name" value="F5_F8_type_C"/>
    <property type="match status" value="1"/>
</dbReference>
<dbReference type="PROSITE" id="PS50022">
    <property type="entry name" value="FA58C_3"/>
    <property type="match status" value="1"/>
</dbReference>
<evidence type="ECO:0000256" key="2">
    <source>
        <dbReference type="ARBA" id="ARBA00004479"/>
    </source>
</evidence>
<feature type="transmembrane region" description="Helical" evidence="12">
    <location>
        <begin position="580"/>
        <end position="603"/>
    </location>
</feature>
<dbReference type="Gene3D" id="2.60.120.260">
    <property type="entry name" value="Galactose-binding domain-like"/>
    <property type="match status" value="1"/>
</dbReference>
<keyword evidence="7 12" id="KW-1133">Transmembrane helix</keyword>
<feature type="compositionally biased region" description="Polar residues" evidence="11">
    <location>
        <begin position="767"/>
        <end position="782"/>
    </location>
</feature>
<protein>
    <submittedName>
        <fullName evidence="16">Bone morphogenetic protein 1-like protein</fullName>
    </submittedName>
</protein>
<dbReference type="SUPFAM" id="SSF82895">
    <property type="entry name" value="TSP-1 type 1 repeat"/>
    <property type="match status" value="1"/>
</dbReference>
<dbReference type="InterPro" id="IPR036383">
    <property type="entry name" value="TSP1_rpt_sf"/>
</dbReference>
<organism evidence="16 17">
    <name type="scientific">Acropora cervicornis</name>
    <name type="common">Staghorn coral</name>
    <dbReference type="NCBI Taxonomy" id="6130"/>
    <lineage>
        <taxon>Eukaryota</taxon>
        <taxon>Metazoa</taxon>
        <taxon>Cnidaria</taxon>
        <taxon>Anthozoa</taxon>
        <taxon>Hexacorallia</taxon>
        <taxon>Scleractinia</taxon>
        <taxon>Astrocoeniina</taxon>
        <taxon>Acroporidae</taxon>
        <taxon>Acropora</taxon>
    </lineage>
</organism>
<dbReference type="SMART" id="SM00042">
    <property type="entry name" value="CUB"/>
    <property type="match status" value="2"/>
</dbReference>
<dbReference type="AlphaFoldDB" id="A0AAD9Q814"/>
<evidence type="ECO:0000313" key="17">
    <source>
        <dbReference type="Proteomes" id="UP001249851"/>
    </source>
</evidence>
<keyword evidence="6" id="KW-0130">Cell adhesion</keyword>
<gene>
    <name evidence="16" type="ORF">P5673_021676</name>
</gene>
<feature type="compositionally biased region" description="Basic and acidic residues" evidence="11">
    <location>
        <begin position="789"/>
        <end position="809"/>
    </location>
</feature>
<keyword evidence="9" id="KW-1015">Disulfide bond</keyword>
<name>A0AAD9Q814_ACRCE</name>
<keyword evidence="8 12" id="KW-0472">Membrane</keyword>
<dbReference type="InterPro" id="IPR000421">
    <property type="entry name" value="FA58C"/>
</dbReference>
<keyword evidence="5 12" id="KW-0812">Transmembrane</keyword>
<evidence type="ECO:0000256" key="9">
    <source>
        <dbReference type="ARBA" id="ARBA00023157"/>
    </source>
</evidence>
<dbReference type="Proteomes" id="UP001249851">
    <property type="component" value="Unassembled WGS sequence"/>
</dbReference>
<dbReference type="Gene3D" id="2.60.120.290">
    <property type="entry name" value="Spermadhesin, CUB domain"/>
    <property type="match status" value="2"/>
</dbReference>
<evidence type="ECO:0000256" key="8">
    <source>
        <dbReference type="ARBA" id="ARBA00023136"/>
    </source>
</evidence>
<evidence type="ECO:0000313" key="16">
    <source>
        <dbReference type="EMBL" id="KAK2556437.1"/>
    </source>
</evidence>
<dbReference type="PANTHER" id="PTHR46806:SF5">
    <property type="entry name" value="F5_8 TYPE C DOMAIN-CONTAINING PROTEIN"/>
    <property type="match status" value="1"/>
</dbReference>
<evidence type="ECO:0000256" key="3">
    <source>
        <dbReference type="ARBA" id="ARBA00004613"/>
    </source>
</evidence>
<comment type="subcellular location">
    <subcellularLocation>
        <location evidence="1">Endomembrane system</location>
        <topology evidence="1">Peripheral membrane protein</topology>
    </subcellularLocation>
    <subcellularLocation>
        <location evidence="2">Membrane</location>
        <topology evidence="2">Single-pass type I membrane protein</topology>
    </subcellularLocation>
    <subcellularLocation>
        <location evidence="3">Secreted</location>
    </subcellularLocation>
</comment>
<dbReference type="PROSITE" id="PS01180">
    <property type="entry name" value="CUB"/>
    <property type="match status" value="2"/>
</dbReference>
<evidence type="ECO:0000259" key="14">
    <source>
        <dbReference type="PROSITE" id="PS01180"/>
    </source>
</evidence>
<keyword evidence="17" id="KW-1185">Reference proteome</keyword>
<evidence type="ECO:0000256" key="12">
    <source>
        <dbReference type="SAM" id="Phobius"/>
    </source>
</evidence>
<feature type="signal peptide" evidence="13">
    <location>
        <begin position="1"/>
        <end position="23"/>
    </location>
</feature>
<dbReference type="PROSITE" id="PS50092">
    <property type="entry name" value="TSP1"/>
    <property type="match status" value="1"/>
</dbReference>
<feature type="domain" description="F5/8 type C" evidence="15">
    <location>
        <begin position="88"/>
        <end position="238"/>
    </location>
</feature>
<dbReference type="GO" id="GO:0012505">
    <property type="term" value="C:endomembrane system"/>
    <property type="evidence" value="ECO:0007669"/>
    <property type="project" value="UniProtKB-SubCell"/>
</dbReference>
<evidence type="ECO:0000256" key="7">
    <source>
        <dbReference type="ARBA" id="ARBA00022989"/>
    </source>
</evidence>
<dbReference type="InterPro" id="IPR035914">
    <property type="entry name" value="Sperma_CUB_dom_sf"/>
</dbReference>
<dbReference type="InterPro" id="IPR000859">
    <property type="entry name" value="CUB_dom"/>
</dbReference>
<evidence type="ECO:0000256" key="1">
    <source>
        <dbReference type="ARBA" id="ARBA00004184"/>
    </source>
</evidence>
<dbReference type="SMART" id="SM00231">
    <property type="entry name" value="FA58C"/>
    <property type="match status" value="1"/>
</dbReference>
<dbReference type="FunFam" id="2.60.120.290:FF:000013">
    <property type="entry name" value="Membrane frizzled-related protein"/>
    <property type="match status" value="1"/>
</dbReference>
<dbReference type="GO" id="GO:0005886">
    <property type="term" value="C:plasma membrane"/>
    <property type="evidence" value="ECO:0007669"/>
    <property type="project" value="TreeGrafter"/>
</dbReference>
<dbReference type="GO" id="GO:0005576">
    <property type="term" value="C:extracellular region"/>
    <property type="evidence" value="ECO:0007669"/>
    <property type="project" value="UniProtKB-SubCell"/>
</dbReference>
<dbReference type="InterPro" id="IPR050633">
    <property type="entry name" value="Neuropilin_MCO_CoagFactor"/>
</dbReference>
<evidence type="ECO:0000256" key="4">
    <source>
        <dbReference type="ARBA" id="ARBA00022525"/>
    </source>
</evidence>
<evidence type="ECO:0000256" key="13">
    <source>
        <dbReference type="SAM" id="SignalP"/>
    </source>
</evidence>
<feature type="domain" description="CUB" evidence="14">
    <location>
        <begin position="242"/>
        <end position="350"/>
    </location>
</feature>
<dbReference type="PANTHER" id="PTHR46806">
    <property type="entry name" value="F5/8 TYPE C DOMAIN-CONTAINING PROTEIN"/>
    <property type="match status" value="1"/>
</dbReference>
<evidence type="ECO:0000256" key="10">
    <source>
        <dbReference type="PROSITE-ProRule" id="PRU00059"/>
    </source>
</evidence>
<evidence type="ECO:0000259" key="15">
    <source>
        <dbReference type="PROSITE" id="PS50022"/>
    </source>
</evidence>
<reference evidence="16" key="1">
    <citation type="journal article" date="2023" name="G3 (Bethesda)">
        <title>Whole genome assembly and annotation of the endangered Caribbean coral Acropora cervicornis.</title>
        <authorList>
            <person name="Selwyn J.D."/>
            <person name="Vollmer S.V."/>
        </authorList>
    </citation>
    <scope>NUCLEOTIDE SEQUENCE</scope>
    <source>
        <strain evidence="16">K2</strain>
    </source>
</reference>
<dbReference type="Pfam" id="PF00431">
    <property type="entry name" value="CUB"/>
    <property type="match status" value="2"/>
</dbReference>
<feature type="compositionally biased region" description="Acidic residues" evidence="11">
    <location>
        <begin position="707"/>
        <end position="717"/>
    </location>
</feature>
<dbReference type="InterPro" id="IPR008979">
    <property type="entry name" value="Galactose-bd-like_sf"/>
</dbReference>
<keyword evidence="4" id="KW-0964">Secreted</keyword>
<dbReference type="EMBL" id="JARQWQ010000056">
    <property type="protein sequence ID" value="KAK2556437.1"/>
    <property type="molecule type" value="Genomic_DNA"/>
</dbReference>
<evidence type="ECO:0000256" key="5">
    <source>
        <dbReference type="ARBA" id="ARBA00022692"/>
    </source>
</evidence>
<dbReference type="Gene3D" id="2.20.100.10">
    <property type="entry name" value="Thrombospondin type-1 (TSP1) repeat"/>
    <property type="match status" value="1"/>
</dbReference>
<evidence type="ECO:0000256" key="6">
    <source>
        <dbReference type="ARBA" id="ARBA00022889"/>
    </source>
</evidence>
<dbReference type="SUPFAM" id="SSF49785">
    <property type="entry name" value="Galactose-binding domain-like"/>
    <property type="match status" value="1"/>
</dbReference>
<comment type="caution">
    <text evidence="10">Lacks conserved residue(s) required for the propagation of feature annotation.</text>
</comment>
<feature type="region of interest" description="Disordered" evidence="11">
    <location>
        <begin position="706"/>
        <end position="730"/>
    </location>
</feature>
<feature type="region of interest" description="Disordered" evidence="11">
    <location>
        <begin position="762"/>
        <end position="819"/>
    </location>
</feature>
<dbReference type="PROSITE" id="PS01286">
    <property type="entry name" value="FA58C_2"/>
    <property type="match status" value="1"/>
</dbReference>
<feature type="region of interest" description="Disordered" evidence="11">
    <location>
        <begin position="655"/>
        <end position="674"/>
    </location>
</feature>
<comment type="caution">
    <text evidence="16">The sequence shown here is derived from an EMBL/GenBank/DDBJ whole genome shotgun (WGS) entry which is preliminary data.</text>
</comment>
<dbReference type="GO" id="GO:0038023">
    <property type="term" value="F:signaling receptor activity"/>
    <property type="evidence" value="ECO:0007669"/>
    <property type="project" value="TreeGrafter"/>
</dbReference>
<feature type="domain" description="CUB" evidence="14">
    <location>
        <begin position="351"/>
        <end position="467"/>
    </location>
</feature>